<dbReference type="InterPro" id="IPR036291">
    <property type="entry name" value="NAD(P)-bd_dom_sf"/>
</dbReference>
<accession>A0A835D2N4</accession>
<name>A0A835D2N4_TETSI</name>
<dbReference type="InterPro" id="IPR055222">
    <property type="entry name" value="PRISE-like_Rossmann-fold"/>
</dbReference>
<comment type="caution">
    <text evidence="2">The sequence shown here is derived from an EMBL/GenBank/DDBJ whole genome shotgun (WGS) entry which is preliminary data.</text>
</comment>
<feature type="domain" description="PRISE-like Rossmann-fold" evidence="1">
    <location>
        <begin position="41"/>
        <end position="336"/>
    </location>
</feature>
<gene>
    <name evidence="2" type="ORF">HHK36_026453</name>
</gene>
<dbReference type="SUPFAM" id="SSF51735">
    <property type="entry name" value="NAD(P)-binding Rossmann-fold domains"/>
    <property type="match status" value="1"/>
</dbReference>
<protein>
    <recommendedName>
        <fullName evidence="1">PRISE-like Rossmann-fold domain-containing protein</fullName>
    </recommendedName>
</protein>
<sequence>MALLDVPSRSGSIPSSIVDHYLSFDAVNFDDTHNKLSPISHQVTHIFWVAIQVRETEETNVTVNSLMLSNVLHVFKSSSPSRLSHITLQTGTQHYMGPIHDSSLATQLVPHDPPFREDSPRLPYPNFYYALEDLLKSYSPSLTYSVHRSSIIIGASSRSVYNSLLTLAVYASICKYEGLPFKYPGTRYTWEHFCDMSDARVLAEQHIWAAVSDTAKNQAFNCTNGDVFTWKSFWKVLCEIFDVEFVPFDDTEEFDIVGEMKEKLRVWDAIVEENGLYKTKMEEITCFAAVHTVLHFGFQHVCSMNKSREFGFFGHADTLKCVRMWVERLREMNIIPRG</sequence>
<organism evidence="2 3">
    <name type="scientific">Tetracentron sinense</name>
    <name type="common">Spur-leaf</name>
    <dbReference type="NCBI Taxonomy" id="13715"/>
    <lineage>
        <taxon>Eukaryota</taxon>
        <taxon>Viridiplantae</taxon>
        <taxon>Streptophyta</taxon>
        <taxon>Embryophyta</taxon>
        <taxon>Tracheophyta</taxon>
        <taxon>Spermatophyta</taxon>
        <taxon>Magnoliopsida</taxon>
        <taxon>Trochodendrales</taxon>
        <taxon>Trochodendraceae</taxon>
        <taxon>Tetracentron</taxon>
    </lineage>
</organism>
<reference evidence="2 3" key="1">
    <citation type="submission" date="2020-04" db="EMBL/GenBank/DDBJ databases">
        <title>Plant Genome Project.</title>
        <authorList>
            <person name="Zhang R.-G."/>
        </authorList>
    </citation>
    <scope>NUCLEOTIDE SEQUENCE [LARGE SCALE GENOMIC DNA]</scope>
    <source>
        <strain evidence="2">YNK0</strain>
        <tissue evidence="2">Leaf</tissue>
    </source>
</reference>
<proteinExistence type="predicted"/>
<dbReference type="PANTHER" id="PTHR32487">
    <property type="entry name" value="3-OXO-DELTA(4,5)-STEROID 5-BETA-REDUCTASE"/>
    <property type="match status" value="1"/>
</dbReference>
<evidence type="ECO:0000313" key="2">
    <source>
        <dbReference type="EMBL" id="KAF8387796.1"/>
    </source>
</evidence>
<dbReference type="OMA" id="VLRFQFQ"/>
<dbReference type="Pfam" id="PF22917">
    <property type="entry name" value="PRISE"/>
    <property type="match status" value="1"/>
</dbReference>
<evidence type="ECO:0000313" key="3">
    <source>
        <dbReference type="Proteomes" id="UP000655225"/>
    </source>
</evidence>
<keyword evidence="3" id="KW-1185">Reference proteome</keyword>
<dbReference type="Gene3D" id="3.40.50.720">
    <property type="entry name" value="NAD(P)-binding Rossmann-like Domain"/>
    <property type="match status" value="1"/>
</dbReference>
<dbReference type="PANTHER" id="PTHR32487:SF13">
    <property type="entry name" value="LOW QUALITY PROTEIN: IRIDOID SYNTHASE-LIKE"/>
    <property type="match status" value="1"/>
</dbReference>
<dbReference type="Proteomes" id="UP000655225">
    <property type="component" value="Unassembled WGS sequence"/>
</dbReference>
<dbReference type="EMBL" id="JABCRI010000020">
    <property type="protein sequence ID" value="KAF8387796.1"/>
    <property type="molecule type" value="Genomic_DNA"/>
</dbReference>
<dbReference type="AlphaFoldDB" id="A0A835D2N4"/>
<dbReference type="CDD" id="cd08948">
    <property type="entry name" value="5beta-POR_like_SDR_a"/>
    <property type="match status" value="1"/>
</dbReference>
<dbReference type="GO" id="GO:0016627">
    <property type="term" value="F:oxidoreductase activity, acting on the CH-CH group of donors"/>
    <property type="evidence" value="ECO:0007669"/>
    <property type="project" value="UniProtKB-ARBA"/>
</dbReference>
<evidence type="ECO:0000259" key="1">
    <source>
        <dbReference type="Pfam" id="PF22917"/>
    </source>
</evidence>
<dbReference type="OrthoDB" id="1731983at2759"/>